<sequence>MPTLPSLRTIGAPALRVSPLLAALLGLVTIVAIALPLWLVAHTPRTVVHKPGPVKVSHRVVPKSELPDVEPVELQVVNPDDARTYNASIPFSTLPNPSARPFNIFGAEDSRARAVDCLAAAVYYEAGDDTVGQQAVAQVIINRARHPAFPKSICGVVFQGSERSTGCQFTFTCDGAMLRYTPTATAWERARYVARIALNGSVYKPVGHATHYHTDWVVPYWSASLEKITEVHTHLFFRWAGWWGTPPAFNRAYTGVEPNIALMARLAPANFQPDPALEGLLPGAVGTDGAFIDPASIPQSAVPAPMAVEGGGESNNFMLTLPQGINPDAFAALAIRTCGERPYCKFMAWADGKQTPAKLPLSSAQVSTMSFSYLRDETQGFAKALWNCAQFRRPSPVQCMRAQIPTEAATAPAAAATPIPGATPLAAPTPLTGVRRKADAMVPPATAPANVPAQGRGAVSFTLPVPRPSPTPRPTPEAR</sequence>
<feature type="compositionally biased region" description="Low complexity" evidence="1">
    <location>
        <begin position="444"/>
        <end position="453"/>
    </location>
</feature>
<protein>
    <submittedName>
        <fullName evidence="4">Spore germination cell wall hydrolase CwlJ-like protein</fullName>
    </submittedName>
</protein>
<organism evidence="4 5">
    <name type="scientific">Sphingomonas kyeonggiensis</name>
    <dbReference type="NCBI Taxonomy" id="1268553"/>
    <lineage>
        <taxon>Bacteria</taxon>
        <taxon>Pseudomonadati</taxon>
        <taxon>Pseudomonadota</taxon>
        <taxon>Alphaproteobacteria</taxon>
        <taxon>Sphingomonadales</taxon>
        <taxon>Sphingomonadaceae</taxon>
        <taxon>Sphingomonas</taxon>
    </lineage>
</organism>
<gene>
    <name evidence="4" type="ORF">GGR46_001394</name>
</gene>
<proteinExistence type="predicted"/>
<comment type="caution">
    <text evidence="4">The sequence shown here is derived from an EMBL/GenBank/DDBJ whole genome shotgun (WGS) entry which is preliminary data.</text>
</comment>
<feature type="domain" description="Cell wall hydrolase SleB" evidence="3">
    <location>
        <begin position="128"/>
        <end position="237"/>
    </location>
</feature>
<feature type="compositionally biased region" description="Pro residues" evidence="1">
    <location>
        <begin position="465"/>
        <end position="479"/>
    </location>
</feature>
<keyword evidence="2" id="KW-0472">Membrane</keyword>
<dbReference type="Gene3D" id="1.10.10.2520">
    <property type="entry name" value="Cell wall hydrolase SleB, domain 1"/>
    <property type="match status" value="1"/>
</dbReference>
<dbReference type="InterPro" id="IPR042047">
    <property type="entry name" value="SleB_dom1"/>
</dbReference>
<keyword evidence="4" id="KW-0378">Hydrolase</keyword>
<dbReference type="AlphaFoldDB" id="A0A7W6JSW7"/>
<dbReference type="Proteomes" id="UP000557392">
    <property type="component" value="Unassembled WGS sequence"/>
</dbReference>
<feature type="region of interest" description="Disordered" evidence="1">
    <location>
        <begin position="444"/>
        <end position="479"/>
    </location>
</feature>
<accession>A0A7W6JSW7</accession>
<name>A0A7W6JSW7_9SPHN</name>
<evidence type="ECO:0000259" key="3">
    <source>
        <dbReference type="Pfam" id="PF07486"/>
    </source>
</evidence>
<dbReference type="InterPro" id="IPR011105">
    <property type="entry name" value="Cell_wall_hydrolase_SleB"/>
</dbReference>
<evidence type="ECO:0000313" key="5">
    <source>
        <dbReference type="Proteomes" id="UP000557392"/>
    </source>
</evidence>
<dbReference type="RefSeq" id="WP_183995852.1">
    <property type="nucleotide sequence ID" value="NZ_JACIEH010000001.1"/>
</dbReference>
<keyword evidence="5" id="KW-1185">Reference proteome</keyword>
<evidence type="ECO:0000256" key="2">
    <source>
        <dbReference type="SAM" id="Phobius"/>
    </source>
</evidence>
<dbReference type="EMBL" id="JACIEH010000001">
    <property type="protein sequence ID" value="MBB4097861.1"/>
    <property type="molecule type" value="Genomic_DNA"/>
</dbReference>
<evidence type="ECO:0000313" key="4">
    <source>
        <dbReference type="EMBL" id="MBB4097861.1"/>
    </source>
</evidence>
<keyword evidence="2" id="KW-1133">Transmembrane helix</keyword>
<feature type="transmembrane region" description="Helical" evidence="2">
    <location>
        <begin position="20"/>
        <end position="41"/>
    </location>
</feature>
<dbReference type="GO" id="GO:0016787">
    <property type="term" value="F:hydrolase activity"/>
    <property type="evidence" value="ECO:0007669"/>
    <property type="project" value="UniProtKB-KW"/>
</dbReference>
<keyword evidence="2" id="KW-0812">Transmembrane</keyword>
<reference evidence="4 5" key="1">
    <citation type="submission" date="2020-08" db="EMBL/GenBank/DDBJ databases">
        <title>Genomic Encyclopedia of Type Strains, Phase IV (KMG-IV): sequencing the most valuable type-strain genomes for metagenomic binning, comparative biology and taxonomic classification.</title>
        <authorList>
            <person name="Goeker M."/>
        </authorList>
    </citation>
    <scope>NUCLEOTIDE SEQUENCE [LARGE SCALE GENOMIC DNA]</scope>
    <source>
        <strain evidence="4 5">DSM 101806</strain>
    </source>
</reference>
<evidence type="ECO:0000256" key="1">
    <source>
        <dbReference type="SAM" id="MobiDB-lite"/>
    </source>
</evidence>
<dbReference type="Pfam" id="PF07486">
    <property type="entry name" value="Hydrolase_2"/>
    <property type="match status" value="1"/>
</dbReference>